<reference evidence="1 2" key="1">
    <citation type="submission" date="2020-04" db="EMBL/GenBank/DDBJ databases">
        <title>Sequencing and Assembly of C. fimi.</title>
        <authorList>
            <person name="Ramsey A.R."/>
        </authorList>
    </citation>
    <scope>NUCLEOTIDE SEQUENCE [LARGE SCALE GENOMIC DNA]</scope>
    <source>
        <strain evidence="1 2">SB</strain>
    </source>
</reference>
<gene>
    <name evidence="1" type="ORF">HIR71_04320</name>
</gene>
<protein>
    <submittedName>
        <fullName evidence="1">Uncharacterized protein</fullName>
    </submittedName>
</protein>
<sequence>MSTYTAQITSPLGRRDVSEVRETVQAAGTFHEVRVSDINGQTAVVTIVLDAADQSAAELTVARLVEIVPAARVEWVRANHPEA</sequence>
<keyword evidence="2" id="KW-1185">Reference proteome</keyword>
<dbReference type="RefSeq" id="WP_169323761.1">
    <property type="nucleotide sequence ID" value="NZ_JABCJJ010000004.1"/>
</dbReference>
<proteinExistence type="predicted"/>
<evidence type="ECO:0000313" key="1">
    <source>
        <dbReference type="EMBL" id="NMR19453.1"/>
    </source>
</evidence>
<comment type="caution">
    <text evidence="1">The sequence shown here is derived from an EMBL/GenBank/DDBJ whole genome shotgun (WGS) entry which is preliminary data.</text>
</comment>
<evidence type="ECO:0000313" key="2">
    <source>
        <dbReference type="Proteomes" id="UP000562124"/>
    </source>
</evidence>
<dbReference type="Proteomes" id="UP000562124">
    <property type="component" value="Unassembled WGS sequence"/>
</dbReference>
<dbReference type="AlphaFoldDB" id="A0A7Y0LY19"/>
<name>A0A7Y0LY19_CELFI</name>
<organism evidence="1 2">
    <name type="scientific">Cellulomonas fimi</name>
    <dbReference type="NCBI Taxonomy" id="1708"/>
    <lineage>
        <taxon>Bacteria</taxon>
        <taxon>Bacillati</taxon>
        <taxon>Actinomycetota</taxon>
        <taxon>Actinomycetes</taxon>
        <taxon>Micrococcales</taxon>
        <taxon>Cellulomonadaceae</taxon>
        <taxon>Cellulomonas</taxon>
    </lineage>
</organism>
<dbReference type="EMBL" id="JABCJJ010000004">
    <property type="protein sequence ID" value="NMR19453.1"/>
    <property type="molecule type" value="Genomic_DNA"/>
</dbReference>
<accession>A0A7Y0LY19</accession>